<keyword evidence="3" id="KW-1185">Reference proteome</keyword>
<proteinExistence type="predicted"/>
<sequence>MKKTVKIEPSKTGGVTINDPDNGKTEIAFNEVPFLVSGLLKRGDNRGAREVWNAAFKAQEACHK</sequence>
<dbReference type="EMBL" id="CP019630">
    <property type="protein sequence ID" value="AQQ02413.1"/>
    <property type="molecule type" value="Genomic_DNA"/>
</dbReference>
<organism evidence="2 3">
    <name type="scientific">Roseibium algicola</name>
    <dbReference type="NCBI Taxonomy" id="2857014"/>
    <lineage>
        <taxon>Bacteria</taxon>
        <taxon>Pseudomonadati</taxon>
        <taxon>Pseudomonadota</taxon>
        <taxon>Alphaproteobacteria</taxon>
        <taxon>Hyphomicrobiales</taxon>
        <taxon>Stappiaceae</taxon>
        <taxon>Roseibium</taxon>
    </lineage>
</organism>
<feature type="region of interest" description="Disordered" evidence="1">
    <location>
        <begin position="1"/>
        <end position="21"/>
    </location>
</feature>
<gene>
    <name evidence="2" type="ORF">B0E33_01410</name>
</gene>
<evidence type="ECO:0000313" key="3">
    <source>
        <dbReference type="Proteomes" id="UP000188174"/>
    </source>
</evidence>
<protein>
    <submittedName>
        <fullName evidence="2">Uncharacterized protein</fullName>
    </submittedName>
</protein>
<dbReference type="RefSeq" id="WP_077290199.1">
    <property type="nucleotide sequence ID" value="NZ_CP019630.1"/>
</dbReference>
<name>A0ABM6HWH3_9HYPH</name>
<evidence type="ECO:0000313" key="2">
    <source>
        <dbReference type="EMBL" id="AQQ02413.1"/>
    </source>
</evidence>
<accession>A0ABM6HWH3</accession>
<reference evidence="2 3" key="1">
    <citation type="submission" date="2017-02" db="EMBL/GenBank/DDBJ databases">
        <authorList>
            <person name="Jeong S."/>
        </authorList>
    </citation>
    <scope>NUCLEOTIDE SEQUENCE [LARGE SCALE GENOMIC DNA]</scope>
    <source>
        <strain evidence="2 3">RMAR6-6</strain>
    </source>
</reference>
<evidence type="ECO:0000256" key="1">
    <source>
        <dbReference type="SAM" id="MobiDB-lite"/>
    </source>
</evidence>
<dbReference type="Proteomes" id="UP000188174">
    <property type="component" value="Chromosome"/>
</dbReference>